<keyword evidence="2" id="KW-1185">Reference proteome</keyword>
<dbReference type="OrthoDB" id="4095573at2759"/>
<name>Q6BH99_DEBHA</name>
<accession>Q6BH99</accession>
<dbReference type="eggNOG" id="ENOG502RA5R">
    <property type="taxonomic scope" value="Eukaryota"/>
</dbReference>
<protein>
    <submittedName>
        <fullName evidence="1">DEHA2G20240p</fullName>
    </submittedName>
</protein>
<dbReference type="EMBL" id="CR382139">
    <property type="protein sequence ID" value="CAG90932.1"/>
    <property type="molecule type" value="Genomic_DNA"/>
</dbReference>
<organism evidence="1 2">
    <name type="scientific">Debaryomyces hansenii (strain ATCC 36239 / CBS 767 / BCRC 21394 / JCM 1990 / NBRC 0083 / IGC 2968)</name>
    <name type="common">Yeast</name>
    <name type="synonym">Torulaspora hansenii</name>
    <dbReference type="NCBI Taxonomy" id="284592"/>
    <lineage>
        <taxon>Eukaryota</taxon>
        <taxon>Fungi</taxon>
        <taxon>Dikarya</taxon>
        <taxon>Ascomycota</taxon>
        <taxon>Saccharomycotina</taxon>
        <taxon>Pichiomycetes</taxon>
        <taxon>Debaryomycetaceae</taxon>
        <taxon>Debaryomyces</taxon>
    </lineage>
</organism>
<reference evidence="1 2" key="1">
    <citation type="journal article" date="2004" name="Nature">
        <title>Genome evolution in yeasts.</title>
        <authorList>
            <consortium name="Genolevures"/>
            <person name="Dujon B."/>
            <person name="Sherman D."/>
            <person name="Fischer G."/>
            <person name="Durrens P."/>
            <person name="Casaregola S."/>
            <person name="Lafontaine I."/>
            <person name="de Montigny J."/>
            <person name="Marck C."/>
            <person name="Neuveglise C."/>
            <person name="Talla E."/>
            <person name="Goffard N."/>
            <person name="Frangeul L."/>
            <person name="Aigle M."/>
            <person name="Anthouard V."/>
            <person name="Babour A."/>
            <person name="Barbe V."/>
            <person name="Barnay S."/>
            <person name="Blanchin S."/>
            <person name="Beckerich J.M."/>
            <person name="Beyne E."/>
            <person name="Bleykasten C."/>
            <person name="Boisrame A."/>
            <person name="Boyer J."/>
            <person name="Cattolico L."/>
            <person name="Confanioleri F."/>
            <person name="de Daruvar A."/>
            <person name="Despons L."/>
            <person name="Fabre E."/>
            <person name="Fairhead C."/>
            <person name="Ferry-Dumazet H."/>
            <person name="Groppi A."/>
            <person name="Hantraye F."/>
            <person name="Hennequin C."/>
            <person name="Jauniaux N."/>
            <person name="Joyet P."/>
            <person name="Kachouri R."/>
            <person name="Kerrest A."/>
            <person name="Koszul R."/>
            <person name="Lemaire M."/>
            <person name="Lesur I."/>
            <person name="Ma L."/>
            <person name="Muller H."/>
            <person name="Nicaud J.M."/>
            <person name="Nikolski M."/>
            <person name="Oztas S."/>
            <person name="Ozier-Kalogeropoulos O."/>
            <person name="Pellenz S."/>
            <person name="Potier S."/>
            <person name="Richard G.F."/>
            <person name="Straub M.L."/>
            <person name="Suleau A."/>
            <person name="Swennene D."/>
            <person name="Tekaia F."/>
            <person name="Wesolowski-Louvel M."/>
            <person name="Westhof E."/>
            <person name="Wirth B."/>
            <person name="Zeniou-Meyer M."/>
            <person name="Zivanovic I."/>
            <person name="Bolotin-Fukuhara M."/>
            <person name="Thierry A."/>
            <person name="Bouchier C."/>
            <person name="Caudron B."/>
            <person name="Scarpelli C."/>
            <person name="Gaillardin C."/>
            <person name="Weissenbach J."/>
            <person name="Wincker P."/>
            <person name="Souciet J.L."/>
        </authorList>
    </citation>
    <scope>NUCLEOTIDE SEQUENCE [LARGE SCALE GENOMIC DNA]</scope>
    <source>
        <strain evidence="2">ATCC 36239 / CBS 767 / BCRC 21394 / JCM 1990 / NBRC 0083 / IGC 2968</strain>
    </source>
</reference>
<evidence type="ECO:0000313" key="1">
    <source>
        <dbReference type="EMBL" id="CAG90932.1"/>
    </source>
</evidence>
<proteinExistence type="predicted"/>
<dbReference type="Proteomes" id="UP000000599">
    <property type="component" value="Chromosome G"/>
</dbReference>
<dbReference type="RefSeq" id="XP_462422.1">
    <property type="nucleotide sequence ID" value="XM_462422.1"/>
</dbReference>
<dbReference type="KEGG" id="dha:DEHA2G20240g"/>
<dbReference type="HOGENOM" id="CLU_2605803_0_0_1"/>
<dbReference type="VEuPathDB" id="FungiDB:DEHA2G20240g"/>
<dbReference type="InParanoid" id="Q6BH99"/>
<dbReference type="OMA" id="IHKEIHY"/>
<dbReference type="AlphaFoldDB" id="Q6BH99"/>
<evidence type="ECO:0000313" key="2">
    <source>
        <dbReference type="Proteomes" id="UP000000599"/>
    </source>
</evidence>
<sequence length="82" mass="9465">MSLVIKSPATIGLLSGLVLPPLVTKFILEPKFVQRKYDEIRNIKHNIEYLGWHVRVLEEASGINEDKFYSPVGVFSEQRYDM</sequence>
<dbReference type="GeneID" id="2905369"/>
<gene>
    <name evidence="1" type="ordered locus">DEHA2G20240g</name>
</gene>